<evidence type="ECO:0000259" key="12">
    <source>
        <dbReference type="Pfam" id="PF00999"/>
    </source>
</evidence>
<feature type="domain" description="Cation/H+ exchanger transmembrane" evidence="12">
    <location>
        <begin position="412"/>
        <end position="471"/>
    </location>
</feature>
<comment type="caution">
    <text evidence="13">The sequence shown here is derived from an EMBL/GenBank/DDBJ whole genome shotgun (WGS) entry which is preliminary data.</text>
</comment>
<keyword evidence="5 11" id="KW-1133">Transmembrane helix</keyword>
<evidence type="ECO:0000256" key="1">
    <source>
        <dbReference type="ARBA" id="ARBA00004651"/>
    </source>
</evidence>
<dbReference type="InterPro" id="IPR018422">
    <property type="entry name" value="Cation/H_exchanger_CPA1"/>
</dbReference>
<dbReference type="GO" id="GO:0098719">
    <property type="term" value="P:sodium ion import across plasma membrane"/>
    <property type="evidence" value="ECO:0007669"/>
    <property type="project" value="TreeGrafter"/>
</dbReference>
<feature type="domain" description="Cation/H+ exchanger transmembrane" evidence="12">
    <location>
        <begin position="12"/>
        <end position="329"/>
    </location>
</feature>
<accession>H5TVY0</accession>
<dbReference type="GO" id="GO:0015385">
    <property type="term" value="F:sodium:proton antiporter activity"/>
    <property type="evidence" value="ECO:0007669"/>
    <property type="project" value="InterPro"/>
</dbReference>
<feature type="region of interest" description="Disordered" evidence="10">
    <location>
        <begin position="522"/>
        <end position="555"/>
    </location>
</feature>
<feature type="transmembrane region" description="Helical" evidence="11">
    <location>
        <begin position="264"/>
        <end position="288"/>
    </location>
</feature>
<evidence type="ECO:0000256" key="7">
    <source>
        <dbReference type="ARBA" id="ARBA00023065"/>
    </source>
</evidence>
<dbReference type="PANTHER" id="PTHR10110:SF86">
    <property type="entry name" value="SODIUM_HYDROGEN EXCHANGER 7"/>
    <property type="match status" value="1"/>
</dbReference>
<dbReference type="Proteomes" id="UP000005845">
    <property type="component" value="Unassembled WGS sequence"/>
</dbReference>
<proteinExistence type="predicted"/>
<comment type="subcellular location">
    <subcellularLocation>
        <location evidence="1">Cell membrane</location>
        <topology evidence="1">Multi-pass membrane protein</topology>
    </subcellularLocation>
</comment>
<feature type="transmembrane region" description="Helical" evidence="11">
    <location>
        <begin position="83"/>
        <end position="103"/>
    </location>
</feature>
<keyword evidence="7" id="KW-0406">Ion transport</keyword>
<evidence type="ECO:0000256" key="2">
    <source>
        <dbReference type="ARBA" id="ARBA00022448"/>
    </source>
</evidence>
<dbReference type="Pfam" id="PF00999">
    <property type="entry name" value="Na_H_Exchanger"/>
    <property type="match status" value="2"/>
</dbReference>
<dbReference type="PANTHER" id="PTHR10110">
    <property type="entry name" value="SODIUM/HYDROGEN EXCHANGER"/>
    <property type="match status" value="1"/>
</dbReference>
<feature type="transmembrane region" description="Helical" evidence="11">
    <location>
        <begin position="300"/>
        <end position="326"/>
    </location>
</feature>
<dbReference type="Gene3D" id="6.10.140.1330">
    <property type="match status" value="1"/>
</dbReference>
<feature type="transmembrane region" description="Helical" evidence="11">
    <location>
        <begin position="447"/>
        <end position="471"/>
    </location>
</feature>
<protein>
    <recommendedName>
        <fullName evidence="12">Cation/H+ exchanger transmembrane domain-containing protein</fullName>
    </recommendedName>
</protein>
<organism evidence="13 14">
    <name type="scientific">Gordonia sputi NBRC 100414</name>
    <dbReference type="NCBI Taxonomy" id="1089453"/>
    <lineage>
        <taxon>Bacteria</taxon>
        <taxon>Bacillati</taxon>
        <taxon>Actinomycetota</taxon>
        <taxon>Actinomycetes</taxon>
        <taxon>Mycobacteriales</taxon>
        <taxon>Gordoniaceae</taxon>
        <taxon>Gordonia</taxon>
    </lineage>
</organism>
<dbReference type="AlphaFoldDB" id="H5TVY0"/>
<dbReference type="GO" id="GO:0015386">
    <property type="term" value="F:potassium:proton antiporter activity"/>
    <property type="evidence" value="ECO:0007669"/>
    <property type="project" value="TreeGrafter"/>
</dbReference>
<dbReference type="RefSeq" id="WP_005202540.1">
    <property type="nucleotide sequence ID" value="NZ_BAFC01000018.1"/>
</dbReference>
<feature type="transmembrane region" description="Helical" evidence="11">
    <location>
        <begin position="109"/>
        <end position="132"/>
    </location>
</feature>
<evidence type="ECO:0000256" key="5">
    <source>
        <dbReference type="ARBA" id="ARBA00022989"/>
    </source>
</evidence>
<sequence>MEKVLIVVAAVLFIALVTDIAPRLRIPAPLVLVFVGAVIGIMPFVPAFHVDPEWILVGVLPPLLYSAAIGMPTMDFRRDFTAISTLSVVLVILSAVVVGWFLTLVVPDISLATGVALGAIVSPTDAVATSIAKRMGVPSRVVAVLEGESMLNDASALVLLRAAVAATAATISFWGVALNFVFAVAGAVAIGAAVGVANLWVRSRMRDATANTAISFTVPYIAYVPAEAIGASGLVAAVTAGLITGAGAVRYLTPQHRISDMQNWHVVELIAEGAVFLLMGLELFTLMSDVHNDHEGVPNAVWIGLSVLCVALLVRALYVVPLAWWLDRKRRRGDRLRPMLADFSVTPSDDVDRDQERRSRQWWRRASRRRRHRDATKLAAGDMPPVSTDTAARINSRITRTLADIDYYTEAPLGPKESAIVVWAGMRGVVTVAAAQTLPDDTPSRPLLVLVAFVVAAASLLIQGGTLPWLIRTLKIGDDSESMLAERRRLRAELDATAQKVMAESETVRQIPWLRPRLEQVSREAEEDAEAGAVTDSDDGSADDPNSGVVPAGASTPYGLSFEERVQIRRTRREIIAAQRKKLLKLRSQGTYSSSALSRALGQLDAEEISLDMQRGS</sequence>
<dbReference type="GO" id="GO:0005886">
    <property type="term" value="C:plasma membrane"/>
    <property type="evidence" value="ECO:0007669"/>
    <property type="project" value="UniProtKB-SubCell"/>
</dbReference>
<dbReference type="EMBL" id="BAFC01000018">
    <property type="protein sequence ID" value="GAB37638.1"/>
    <property type="molecule type" value="Genomic_DNA"/>
</dbReference>
<dbReference type="InterPro" id="IPR006153">
    <property type="entry name" value="Cation/H_exchanger_TM"/>
</dbReference>
<keyword evidence="14" id="KW-1185">Reference proteome</keyword>
<keyword evidence="6" id="KW-0915">Sodium</keyword>
<feature type="transmembrane region" description="Helical" evidence="11">
    <location>
        <begin position="180"/>
        <end position="201"/>
    </location>
</feature>
<dbReference type="GO" id="GO:0051453">
    <property type="term" value="P:regulation of intracellular pH"/>
    <property type="evidence" value="ECO:0007669"/>
    <property type="project" value="TreeGrafter"/>
</dbReference>
<feature type="transmembrane region" description="Helical" evidence="11">
    <location>
        <begin position="6"/>
        <end position="22"/>
    </location>
</feature>
<feature type="compositionally biased region" description="Acidic residues" evidence="10">
    <location>
        <begin position="525"/>
        <end position="542"/>
    </location>
</feature>
<evidence type="ECO:0000313" key="14">
    <source>
        <dbReference type="Proteomes" id="UP000005845"/>
    </source>
</evidence>
<evidence type="ECO:0000256" key="3">
    <source>
        <dbReference type="ARBA" id="ARBA00022475"/>
    </source>
</evidence>
<gene>
    <name evidence="13" type="ORF">GOSPT_018_00180</name>
</gene>
<reference evidence="13 14" key="1">
    <citation type="submission" date="2012-02" db="EMBL/GenBank/DDBJ databases">
        <title>Whole genome shotgun sequence of Gordonia sputi NBRC 100414.</title>
        <authorList>
            <person name="Yoshida I."/>
            <person name="Hosoyama A."/>
            <person name="Tsuchikane K."/>
            <person name="Katsumata H."/>
            <person name="Yamazaki S."/>
            <person name="Fujita N."/>
        </authorList>
    </citation>
    <scope>NUCLEOTIDE SEQUENCE [LARGE SCALE GENOMIC DNA]</scope>
    <source>
        <strain evidence="13 14">NBRC 100414</strain>
    </source>
</reference>
<name>H5TVY0_9ACTN</name>
<keyword evidence="2" id="KW-0813">Transport</keyword>
<feature type="transmembrane region" description="Helical" evidence="11">
    <location>
        <begin position="153"/>
        <end position="174"/>
    </location>
</feature>
<keyword evidence="4 11" id="KW-0812">Transmembrane</keyword>
<keyword evidence="8 11" id="KW-0472">Membrane</keyword>
<evidence type="ECO:0000256" key="8">
    <source>
        <dbReference type="ARBA" id="ARBA00023136"/>
    </source>
</evidence>
<dbReference type="eggNOG" id="COG0025">
    <property type="taxonomic scope" value="Bacteria"/>
</dbReference>
<feature type="transmembrane region" description="Helical" evidence="11">
    <location>
        <begin position="54"/>
        <end position="71"/>
    </location>
</feature>
<keyword evidence="3" id="KW-1003">Cell membrane</keyword>
<feature type="transmembrane region" description="Helical" evidence="11">
    <location>
        <begin position="208"/>
        <end position="226"/>
    </location>
</feature>
<evidence type="ECO:0000256" key="11">
    <source>
        <dbReference type="SAM" id="Phobius"/>
    </source>
</evidence>
<evidence type="ECO:0000313" key="13">
    <source>
        <dbReference type="EMBL" id="GAB37638.1"/>
    </source>
</evidence>
<evidence type="ECO:0000256" key="10">
    <source>
        <dbReference type="SAM" id="MobiDB-lite"/>
    </source>
</evidence>
<evidence type="ECO:0000256" key="6">
    <source>
        <dbReference type="ARBA" id="ARBA00023053"/>
    </source>
</evidence>
<evidence type="ECO:0000256" key="4">
    <source>
        <dbReference type="ARBA" id="ARBA00022692"/>
    </source>
</evidence>
<keyword evidence="9" id="KW-0739">Sodium transport</keyword>
<feature type="transmembrane region" description="Helical" evidence="11">
    <location>
        <begin position="232"/>
        <end position="252"/>
    </location>
</feature>
<evidence type="ECO:0000256" key="9">
    <source>
        <dbReference type="ARBA" id="ARBA00023201"/>
    </source>
</evidence>
<feature type="transmembrane region" description="Helical" evidence="11">
    <location>
        <begin position="29"/>
        <end position="48"/>
    </location>
</feature>